<accession>F0QB40</accession>
<dbReference type="CDD" id="cd06278">
    <property type="entry name" value="PBP1_LacI-like"/>
    <property type="match status" value="1"/>
</dbReference>
<dbReference type="GeneID" id="34237433"/>
<dbReference type="Gene3D" id="1.10.260.40">
    <property type="entry name" value="lambda repressor-like DNA-binding domains"/>
    <property type="match status" value="1"/>
</dbReference>
<dbReference type="AlphaFoldDB" id="F0QB40"/>
<dbReference type="SMART" id="SM00354">
    <property type="entry name" value="HTH_LACI"/>
    <property type="match status" value="1"/>
</dbReference>
<evidence type="ECO:0000313" key="5">
    <source>
        <dbReference type="EMBL" id="ADX48535.1"/>
    </source>
</evidence>
<feature type="domain" description="HTH lacI-type" evidence="4">
    <location>
        <begin position="15"/>
        <end position="69"/>
    </location>
</feature>
<dbReference type="PROSITE" id="PS50932">
    <property type="entry name" value="HTH_LACI_2"/>
    <property type="match status" value="1"/>
</dbReference>
<dbReference type="PANTHER" id="PTHR30146">
    <property type="entry name" value="LACI-RELATED TRANSCRIPTIONAL REPRESSOR"/>
    <property type="match status" value="1"/>
</dbReference>
<dbReference type="SUPFAM" id="SSF53822">
    <property type="entry name" value="Periplasmic binding protein-like I"/>
    <property type="match status" value="1"/>
</dbReference>
<evidence type="ECO:0000313" key="6">
    <source>
        <dbReference type="Proteomes" id="UP000002482"/>
    </source>
</evidence>
<proteinExistence type="predicted"/>
<dbReference type="OrthoDB" id="269117at2"/>
<dbReference type="Proteomes" id="UP000002482">
    <property type="component" value="Chromosome"/>
</dbReference>
<keyword evidence="1" id="KW-0805">Transcription regulation</keyword>
<evidence type="ECO:0000259" key="4">
    <source>
        <dbReference type="PROSITE" id="PS50932"/>
    </source>
</evidence>
<dbReference type="Pfam" id="PF00356">
    <property type="entry name" value="LacI"/>
    <property type="match status" value="1"/>
</dbReference>
<keyword evidence="3" id="KW-0804">Transcription</keyword>
<dbReference type="InterPro" id="IPR046335">
    <property type="entry name" value="LacI/GalR-like_sensor"/>
</dbReference>
<dbReference type="PANTHER" id="PTHR30146:SF109">
    <property type="entry name" value="HTH-TYPE TRANSCRIPTIONAL REGULATOR GALS"/>
    <property type="match status" value="1"/>
</dbReference>
<name>F0QB40_PARA1</name>
<dbReference type="SUPFAM" id="SSF47413">
    <property type="entry name" value="lambda repressor-like DNA-binding domains"/>
    <property type="match status" value="1"/>
</dbReference>
<protein>
    <submittedName>
        <fullName evidence="5">Transcriptional regulator, LacI family</fullName>
    </submittedName>
</protein>
<evidence type="ECO:0000256" key="3">
    <source>
        <dbReference type="ARBA" id="ARBA00023163"/>
    </source>
</evidence>
<dbReference type="InterPro" id="IPR010982">
    <property type="entry name" value="Lambda_DNA-bd_dom_sf"/>
</dbReference>
<sequence length="359" mass="37335">MQGDKPRKGAQARVPTLDEVARLAGVSTSAVSRAYTPGASVSEKTREKVMAAASALGYRPNLLARSLSTGRTRTVGIAVTRLENSFHAELLSHLSRGLREAGFGVRLFVSAGDEDAGPGIGEVLRYRVDALVLCAIGLSSRMENECAAAGVPVVLVNRTTVAPMTACVTGANRQGGETVAAFLLAAGHRRFGFIAGTEGASTSGERFEGYRHVLAEAGVRPPVVVGAAFDADRAADAARRMLSAPNAPDAVFCANDHMAIAVQMVAMRELGRVPGQDLSVVGFDDTLAARMVGLTTFSQSAAGLAAVAIAMVSDPIEDGLSGVRRVVEGELVVRGSARLPAEGLRTAAGRTIWTPTQRP</sequence>
<dbReference type="GO" id="GO:0000976">
    <property type="term" value="F:transcription cis-regulatory region binding"/>
    <property type="evidence" value="ECO:0007669"/>
    <property type="project" value="TreeGrafter"/>
</dbReference>
<dbReference type="RefSeq" id="WP_013596996.1">
    <property type="nucleotide sequence ID" value="NC_015138.1"/>
</dbReference>
<dbReference type="InterPro" id="IPR000843">
    <property type="entry name" value="HTH_LacI"/>
</dbReference>
<keyword evidence="2" id="KW-0238">DNA-binding</keyword>
<dbReference type="InterPro" id="IPR028082">
    <property type="entry name" value="Peripla_BP_I"/>
</dbReference>
<gene>
    <name evidence="5" type="ordered locus">Acav_4656</name>
</gene>
<dbReference type="CDD" id="cd01392">
    <property type="entry name" value="HTH_LacI"/>
    <property type="match status" value="1"/>
</dbReference>
<keyword evidence="6" id="KW-1185">Reference proteome</keyword>
<evidence type="ECO:0000256" key="2">
    <source>
        <dbReference type="ARBA" id="ARBA00023125"/>
    </source>
</evidence>
<dbReference type="KEGG" id="aaa:Acav_4656"/>
<dbReference type="HOGENOM" id="CLU_037628_6_1_4"/>
<dbReference type="Pfam" id="PF13377">
    <property type="entry name" value="Peripla_BP_3"/>
    <property type="match status" value="1"/>
</dbReference>
<reference evidence="5" key="1">
    <citation type="submission" date="2011-02" db="EMBL/GenBank/DDBJ databases">
        <title>Complete sequence of Acidovorax avenae subsp. avenae ATCC 19860.</title>
        <authorList>
            <consortium name="US DOE Joint Genome Institute"/>
            <person name="Lucas S."/>
            <person name="Copeland A."/>
            <person name="Lapidus A."/>
            <person name="Cheng J.-F."/>
            <person name="Goodwin L."/>
            <person name="Pitluck S."/>
            <person name="Chertkov O."/>
            <person name="Held B."/>
            <person name="Detter J.C."/>
            <person name="Han C."/>
            <person name="Tapia R."/>
            <person name="Land M."/>
            <person name="Hauser L."/>
            <person name="Kyrpides N."/>
            <person name="Ivanova N."/>
            <person name="Ovchinnikova G."/>
            <person name="Pagani I."/>
            <person name="Gordon S."/>
            <person name="Woyke T."/>
        </authorList>
    </citation>
    <scope>NUCLEOTIDE SEQUENCE</scope>
    <source>
        <strain evidence="5">ATCC 19860</strain>
    </source>
</reference>
<organism evidence="5 6">
    <name type="scientific">Paracidovorax avenae (strain ATCC 19860 / DSM 7227 / CCUG 15838 / JCM 20985 / LMG 2117 / NCPPB 1011)</name>
    <name type="common">Acidovorax avenae</name>
    <dbReference type="NCBI Taxonomy" id="643561"/>
    <lineage>
        <taxon>Bacteria</taxon>
        <taxon>Pseudomonadati</taxon>
        <taxon>Pseudomonadota</taxon>
        <taxon>Betaproteobacteria</taxon>
        <taxon>Burkholderiales</taxon>
        <taxon>Comamonadaceae</taxon>
        <taxon>Paracidovorax</taxon>
    </lineage>
</organism>
<dbReference type="EMBL" id="CP002521">
    <property type="protein sequence ID" value="ADX48535.1"/>
    <property type="molecule type" value="Genomic_DNA"/>
</dbReference>
<evidence type="ECO:0000256" key="1">
    <source>
        <dbReference type="ARBA" id="ARBA00023015"/>
    </source>
</evidence>
<dbReference type="Gene3D" id="3.40.50.2300">
    <property type="match status" value="2"/>
</dbReference>
<dbReference type="GO" id="GO:0003700">
    <property type="term" value="F:DNA-binding transcription factor activity"/>
    <property type="evidence" value="ECO:0007669"/>
    <property type="project" value="TreeGrafter"/>
</dbReference>